<dbReference type="Proteomes" id="UP000032300">
    <property type="component" value="Chromosome"/>
</dbReference>
<dbReference type="SUPFAM" id="SSF103515">
    <property type="entry name" value="Autotransporter"/>
    <property type="match status" value="1"/>
</dbReference>
<sequence>MGTLENSGLINDTSGGNMAIFIGATSTDTISLAALNNLAGGTISAVATGIVLNTRGTIGTLTNSGRISGFTAVGNYGSIGSISNTGVIAGTRRGISNFFGGTIGTISNSGTISVGAGASQAAGGVANYAGSILALINTGTIISSSSSGVGNNTLSSSIGQITNSGLISGATGGLWNSGTMSQVTNTGRIIGAQAGVFHSSGTIGTINNSGTISGGSYGISIGTGAFNSLINSGTVRGAIALDFGSGVSVPNITNSGVIAGSIVNRSANVLTINGGTGATFGTLTGSTLTNKGSIISTMANLEFASGNLVLNSNINATGRTVVNDGATLLLNSGINLAGAFNQITGTLVVDPLGGLIATGVATASGGTIQSNFVSTSNYLAGTYTLLGGSSLNIFGLTVDIGTLANLDRSVNATGTALQLLVNNSYVGGTLATGSNAAALTSSDTGLFVATTGSIGTFSNTGTLGGAQFGVNNRGTIGLLSNSGRITNNNFTALWNQGSIGQLVNTGTITNSSWAILNSGTIGTLTNSGVIAGAGNAVQNNAVMTLIDNSGTMSGGSGGNAIAGVFGTVRNSGLFLGNVNGNGGTIGTIIGGSGGTVGTFTGFNGTSQGTLGVDANLTFASGALLLNDTITVKTAAASAVTVSNTGADITLSTIVNVNANFSQSAGSLNLGTAGKLAVTQAASITGGTITTGANGFSTNATYLKGAAGGTLVSGGVGSSYSGVSIVSSGGFTGLAFGSSTSGTNLLLSANNIYVGDTQASINNSDSISGTTWALYVANTGAIGTLINSGTLTGLNDGLSSNGSIGSLSNSGLISGGQKGLGNQNTITNLTNTSTGTILGGTAAGLQNDTSMGTLTNAGLISSGSAGFANYGTLGLLSNSGSINGGPQGIYLDGNSNAGTINNSGTITSGQSAVQVSGTLGSLVNSGYIGNATNALNVAGTLGTLVNANGGTLSGNNVIYVSGSLGGLSNSGVIKGRIDNQTANNLTITGGAAGTIGTLTGTSGIGTINNTLSNVVFASGNLLLNDRIIATGRTVSNTGASLSLTSNISITGNYSQSAGTLSVTPGTSSLIVSGAANLSGGTVAASLSSTGNYLASSYTLVSGGASSSLSGATVSTGTITGLASSSSISGNNLLLAITNDYVGGSLTTLANAASLTSASTGLYVATTGTIGTVSNTGTLGGAQFGVNNRGTIGTFGNSGRITNANFTALWNQGSIGQLVNSGTITNSSWAILNSGTIGTVTNSGVINGAGVAIQNNAVITAVNNSGTLAGQNALAGTFGTVINSGLIRGNINPSGGVIGTIIGGSGGAIGTFTGSTGTTQGTIGATGNLTFAAGALLLNDTIKAVNIAASALTVSNTGADITLATIVNVDGNFTQSAGTLNLGTTGKLVVTQAANFTGGIVAVGGFSATGNYLFGGTAGTLVSGGAGSSYSGATVNAGGITGLAAGAVTSGNDLVMGVSNYYVGGTLSSLNNTGTVSGVSDGVYVAATGSLGTLDNSGTLSGTSTGVTNLGLTTLLSNSGLIQGGDKGVYNAGQIGALINTGTITTATTASGTGLQNSGSIGTLSNSGLISIGIYNNGGTIGLIDNSGTLQGGAQALYITSGASLAGIANSGLIQGSIINDSAQDFTISGGTGAAIGTLTGMSGRGSIVNTASNLVFSSGNLLLNDDIDATGHSVVNSGAVITLPGMTSITGNYSQSAGSLLVDAGVSGLAVSGTATVTGGTIAAALASTGNYLAGDSYTLIQAASGSSYGGVSVTSGVTGLSVTDATATIGGNTNLLLSVANNYVGGTLGTIANTGTLSGTTPVYVASTGNLGLLSNSGTLSGSVAAINGLGTIGTIANSGLIQGPNAIVDAGGIGLVANSGTVMGDVLNTSGTNLTLTGGTGVNGVFTGMAGAQGTITSNADIVLASGNILLDDSVAVAGHTLVNSGASVQLDRTVNVTGDYSQTGGTLGMSLGTSSLAVSGTANISGGTIAVDGFSATGNYLSGTSAGTLVQGGTGSSYSGLAVNANIGVLEITGGTQGTNLVANVSNNYVGGTLATLDNTTSLDAGTAFYIAGTGSVGTLGNTSTVSGTFGVANQGAIAALNNSGTFNVGGTAISNNGSIGQLSNTGSLVAAASAGVYNGGTITALNNSGAIVNSQLSAGSGQIGAVLSTGTLGALTNSGTIAGAVALYNSGALGTIVNSGTFAGNIVNDAAQALVFVGGSAGTFGTLTGTGSGQGTITNTQGNVVFASGGMVLNDAINVGSGTVVNNGATVQLTSIVNITGNYSQASGTLALGLSSLQVSGVANLSGGRITTDQFDTSANYIVGNSAGTLVSGGAGSSYSGVSISSGITGLAVTTATGTIGSTVSLLLSARNDYIGGSLANLVNSGAITAVTTAAYVAASGSIGTLSNTGVLDGTLYGLNNNGTIGLIDNNGAIAGVVGVYNTGEIGTILNSGSMIDTPAVLAAGLNNAGTIGSVVNLGTISGESRGLYNSGTIASVANSGTIAGALAVYNGGSIGSFTNSGLVLDTAAPTSAALNNAGTLDVVTNSGTLSGATYGVLNSGTIGQFSNSGLIQATIAISNQSTGALPVIANTGVIAGNIENAAAQALTFTGGSGSSAGTLTGLAGGRGTITSAGGVAFTSGNMLLNDDIVASAVTNSGAVLGLAESAAITGDYSQTAGSLLLATGKQLNVSGAASLTGGSVATTLPDAANYLAGTSAGTLVTGGAGSNYTGVSVTTGPITGLALSAGASGNNLVVTAQNNYIGAGLASLTNSGSLVADYPVYVAASGSLGALSNSGTLSGSIAAIYNAGTLGPITNSGLIEGNIENISAQALTFTGGTGSTIGTLTGLAGGRGTISNSAGAVVFASGNMLLNDDVVASAVTNSGAVLSLDNSAAITGDFAQTAGSLVLATGKQLNVSGAATLSGGTVSTSLISAANYFAGSAAGTLVTGGAGSSYTGVSVVTAPITGLALTSGASGNDLVVTANNNYIGANLASLANSGSLAVDYPVYVAASGSLGALANSGTLSGSIAAIYNAGTLGPIANTGVIAGNIENVATQALTFTGGTGSTIGTLTGLAGGRGTITNSAGAVVFASGNLLLNDDVVASAVTNSGAVLSLDSSAAITGDFAQTAGSLVLATGKQLNVSGAATFSGGTVSTSLVGAANYLAGSTAGTLVTGGAGSSYTGVSVATAPINGLALTSGASGNNLVVTANNNYIGENLASLANSGSLAVDYPVYVAASGSLGALSNSGTLSGSIAAIYNAGTLGPIANTGVIAGNIENVATQALTFTGGTGSTIGTLTGLGGARGTISNSAGAVVFASGNMLLNDDVVASAVTNSGAVLSLDNSAAITGDFGQTAGSLVLATGKQINVSGAATLSGGTISTSLVSAANYLAGSAAGTLVTGGAGSSYAGVSVITAPITGLALSAGASGNNLVLTPINNYIGASLASLTNSGSVVADYPVYIASAGSLGTLSNSGTLSGSIAAIYNAGTLGPIANTGVIAGNIENLSTADLRIAGGSGTVFGTLTGYASGSQGTIKNLLSNMVVTGNLLLNDAVNVGTHSLINNGGTLRINGVVPVTGNYSQTGGTLLVGVTSTAAYGQLQVSGTASLTNATVKLVALGTGTIAAGDSYTVVKATGGLTYSNLTASAGAFGGTFFSVASGGATGLVLTVSESVQPTSFTATGVVAGGSGVGTGAALDAIADQGGTAGTPIITNILIPLAALTPNEQERGIIQLSPTQLTPQVVAIAVSPAVNAIVQHQEVLAANASGREERGLAAGSQGQRGAVWGQMLFNTAKRGVDTGASPYKASSYGVMVGADLFATSNLVAGGALSWVNSTADGRADLTGSRTRLDSVQATGYFTWQPGDPETAGLAIDGQLGFGYNFYRQQRRIDFLGKTAKASFDGQQYLGNLRVSYTVPLSDTASVTPFAGVREVHLKNAGYAETGGGLSNLQVRSLNVDSFGHEAGIQASGIFDSASGRFLPSLKVGWVHNYTNGPIPLTAVLGGVAFTSTSSRGARDGASLGAGLSFLKDDRLQIGVQYDGEVRRAFQSHSATIRVKLNF</sequence>
<name>A0A7U4J7X4_9SPHN</name>
<reference evidence="2 3" key="2">
    <citation type="submission" date="2015-02" db="EMBL/GenBank/DDBJ databases">
        <title>The complete genome of Sphingomonas hengshuiensis sp. WHSC-8 isolated from soil of Hengshui Lake.</title>
        <authorList>
            <person name="Wei S."/>
            <person name="Guo J."/>
            <person name="Su C."/>
            <person name="Wu R."/>
            <person name="Zhang Z."/>
            <person name="Liang K."/>
            <person name="Li H."/>
            <person name="Wang T."/>
            <person name="Liu H."/>
            <person name="Zhang C."/>
            <person name="Li Z."/>
            <person name="Wang Q."/>
            <person name="Meng J."/>
        </authorList>
    </citation>
    <scope>NUCLEOTIDE SEQUENCE [LARGE SCALE GENOMIC DNA]</scope>
    <source>
        <strain evidence="2 3">WHSC-8</strain>
    </source>
</reference>
<keyword evidence="3" id="KW-1185">Reference proteome</keyword>
<proteinExistence type="predicted"/>
<accession>A0A7U4J7X4</accession>
<feature type="domain" description="Autotransporter" evidence="1">
    <location>
        <begin position="3759"/>
        <end position="4041"/>
    </location>
</feature>
<evidence type="ECO:0000313" key="3">
    <source>
        <dbReference type="Proteomes" id="UP000032300"/>
    </source>
</evidence>
<dbReference type="KEGG" id="sphi:TS85_08275"/>
<dbReference type="EMBL" id="CP010836">
    <property type="protein sequence ID" value="AJP71782.1"/>
    <property type="molecule type" value="Genomic_DNA"/>
</dbReference>
<evidence type="ECO:0000259" key="1">
    <source>
        <dbReference type="PROSITE" id="PS51208"/>
    </source>
</evidence>
<dbReference type="InterPro" id="IPR036709">
    <property type="entry name" value="Autotransporte_beta_dom_sf"/>
</dbReference>
<dbReference type="PROSITE" id="PS51208">
    <property type="entry name" value="AUTOTRANSPORTER"/>
    <property type="match status" value="1"/>
</dbReference>
<reference evidence="2 3" key="1">
    <citation type="journal article" date="2015" name="Int. J. Syst. Evol. Microbiol.">
        <title>Sphingomonas hengshuiensis sp. nov., isolated from lake wetland.</title>
        <authorList>
            <person name="Wei S."/>
            <person name="Wang T."/>
            <person name="Liu H."/>
            <person name="Zhang C."/>
            <person name="Guo J."/>
            <person name="Wang Q."/>
            <person name="Liang K."/>
            <person name="Zhang Z."/>
        </authorList>
    </citation>
    <scope>NUCLEOTIDE SEQUENCE [LARGE SCALE GENOMIC DNA]</scope>
    <source>
        <strain evidence="2 3">WHSC-8</strain>
    </source>
</reference>
<gene>
    <name evidence="2" type="ORF">TS85_08275</name>
</gene>
<protein>
    <recommendedName>
        <fullName evidence="1">Autotransporter domain-containing protein</fullName>
    </recommendedName>
</protein>
<organism evidence="2 3">
    <name type="scientific">Sphingomonas hengshuiensis</name>
    <dbReference type="NCBI Taxonomy" id="1609977"/>
    <lineage>
        <taxon>Bacteria</taxon>
        <taxon>Pseudomonadati</taxon>
        <taxon>Pseudomonadota</taxon>
        <taxon>Alphaproteobacteria</taxon>
        <taxon>Sphingomonadales</taxon>
        <taxon>Sphingomonadaceae</taxon>
        <taxon>Sphingomonas</taxon>
    </lineage>
</organism>
<evidence type="ECO:0000313" key="2">
    <source>
        <dbReference type="EMBL" id="AJP71782.1"/>
    </source>
</evidence>
<dbReference type="InterPro" id="IPR005546">
    <property type="entry name" value="Autotransporte_beta"/>
</dbReference>
<dbReference type="SMART" id="SM00869">
    <property type="entry name" value="Autotransporter"/>
    <property type="match status" value="1"/>
</dbReference>